<evidence type="ECO:0000256" key="1">
    <source>
        <dbReference type="ARBA" id="ARBA00004651"/>
    </source>
</evidence>
<dbReference type="PANTHER" id="PTHR43124:SF3">
    <property type="entry name" value="CHLORAMPHENICOL EFFLUX PUMP RV0191"/>
    <property type="match status" value="1"/>
</dbReference>
<evidence type="ECO:0000256" key="6">
    <source>
        <dbReference type="SAM" id="Phobius"/>
    </source>
</evidence>
<dbReference type="RefSeq" id="WP_229422653.1">
    <property type="nucleotide sequence ID" value="NZ_CP040017.1"/>
</dbReference>
<keyword evidence="2" id="KW-1003">Cell membrane</keyword>
<dbReference type="EMBL" id="JACHXS010000014">
    <property type="protein sequence ID" value="MBB3224743.1"/>
    <property type="molecule type" value="Genomic_DNA"/>
</dbReference>
<feature type="transmembrane region" description="Helical" evidence="6">
    <location>
        <begin position="259"/>
        <end position="279"/>
    </location>
</feature>
<feature type="domain" description="Major facilitator superfamily (MFS) profile" evidence="7">
    <location>
        <begin position="29"/>
        <end position="403"/>
    </location>
</feature>
<dbReference type="GO" id="GO:0005886">
    <property type="term" value="C:plasma membrane"/>
    <property type="evidence" value="ECO:0007669"/>
    <property type="project" value="UniProtKB-SubCell"/>
</dbReference>
<proteinExistence type="predicted"/>
<dbReference type="InterPro" id="IPR050189">
    <property type="entry name" value="MFS_Efflux_Transporters"/>
</dbReference>
<feature type="transmembrane region" description="Helical" evidence="6">
    <location>
        <begin position="185"/>
        <end position="207"/>
    </location>
</feature>
<sequence length="411" mass="41733">MMHAPATSTPDPLPAAPDDGPPGLAAWLAVLSVGIGAFALVTAEFLPVGLLPQMAADLHVTEGLAGLLVTVPGIVAAISALAVTVGVGRADRRHVLWGLMGVMVISNLLVTFATSFWPILLGRSLLGIGVGGFWSIGVAIGPRLVPLRYTTRATALIFGGVSIGTVAGVPAGALIGELFGWRTAFGIAAGIGVLVLAIQVFLLPPLPPTRATKARDLPLLLKNAKARVGLAATVLMFVGQFAAYTYITPFLVQVSAMSVRTVSVLLLAYGAAGFLGNIVGGWAAERSARGALIGTGLVVGLATVALPLFGQNAIAATVLVMVWGLGFGAMPISLQNWMFRAAPDGMETGGALFVATAQVALASGAGVGGLAVDHLGVPSAMLVGGAFALATAAVGWHFGRERNRTTLHAVH</sequence>
<dbReference type="PROSITE" id="PS50850">
    <property type="entry name" value="MFS"/>
    <property type="match status" value="1"/>
</dbReference>
<dbReference type="GO" id="GO:0022857">
    <property type="term" value="F:transmembrane transporter activity"/>
    <property type="evidence" value="ECO:0007669"/>
    <property type="project" value="InterPro"/>
</dbReference>
<feature type="transmembrane region" description="Helical" evidence="6">
    <location>
        <begin position="95"/>
        <end position="119"/>
    </location>
</feature>
<dbReference type="InterPro" id="IPR020846">
    <property type="entry name" value="MFS_dom"/>
</dbReference>
<feature type="transmembrane region" description="Helical" evidence="6">
    <location>
        <begin position="157"/>
        <end position="179"/>
    </location>
</feature>
<keyword evidence="3 6" id="KW-0812">Transmembrane</keyword>
<feature type="transmembrane region" description="Helical" evidence="6">
    <location>
        <begin position="125"/>
        <end position="145"/>
    </location>
</feature>
<dbReference type="Proteomes" id="UP000584325">
    <property type="component" value="Unassembled WGS sequence"/>
</dbReference>
<evidence type="ECO:0000256" key="2">
    <source>
        <dbReference type="ARBA" id="ARBA00022475"/>
    </source>
</evidence>
<feature type="transmembrane region" description="Helical" evidence="6">
    <location>
        <begin position="291"/>
        <end position="309"/>
    </location>
</feature>
<gene>
    <name evidence="8" type="ORF">FHS02_005609</name>
</gene>
<dbReference type="SUPFAM" id="SSF103473">
    <property type="entry name" value="MFS general substrate transporter"/>
    <property type="match status" value="1"/>
</dbReference>
<dbReference type="InterPro" id="IPR011701">
    <property type="entry name" value="MFS"/>
</dbReference>
<feature type="transmembrane region" description="Helical" evidence="6">
    <location>
        <begin position="228"/>
        <end position="247"/>
    </location>
</feature>
<dbReference type="CDD" id="cd17324">
    <property type="entry name" value="MFS_NepI_like"/>
    <property type="match status" value="1"/>
</dbReference>
<comment type="subcellular location">
    <subcellularLocation>
        <location evidence="1">Cell membrane</location>
        <topology evidence="1">Multi-pass membrane protein</topology>
    </subcellularLocation>
</comment>
<evidence type="ECO:0000256" key="3">
    <source>
        <dbReference type="ARBA" id="ARBA00022692"/>
    </source>
</evidence>
<feature type="transmembrane region" description="Helical" evidence="6">
    <location>
        <begin position="24"/>
        <end position="43"/>
    </location>
</feature>
<dbReference type="PANTHER" id="PTHR43124">
    <property type="entry name" value="PURINE EFFLUX PUMP PBUE"/>
    <property type="match status" value="1"/>
</dbReference>
<comment type="caution">
    <text evidence="8">The sequence shown here is derived from an EMBL/GenBank/DDBJ whole genome shotgun (WGS) entry which is preliminary data.</text>
</comment>
<feature type="transmembrane region" description="Helical" evidence="6">
    <location>
        <begin position="63"/>
        <end position="83"/>
    </location>
</feature>
<dbReference type="Pfam" id="PF07690">
    <property type="entry name" value="MFS_1"/>
    <property type="match status" value="1"/>
</dbReference>
<dbReference type="InterPro" id="IPR036259">
    <property type="entry name" value="MFS_trans_sf"/>
</dbReference>
<protein>
    <submittedName>
        <fullName evidence="8">Putative MFS family arabinose efflux permease</fullName>
    </submittedName>
</protein>
<feature type="transmembrane region" description="Helical" evidence="6">
    <location>
        <begin position="315"/>
        <end position="339"/>
    </location>
</feature>
<dbReference type="AlphaFoldDB" id="A0A7W5HFL5"/>
<accession>A0A7W5HFL5</accession>
<keyword evidence="5 6" id="KW-0472">Membrane</keyword>
<reference evidence="8 9" key="1">
    <citation type="submission" date="2020-08" db="EMBL/GenBank/DDBJ databases">
        <title>Genomic Encyclopedia of Type Strains, Phase III (KMG-III): the genomes of soil and plant-associated and newly described type strains.</title>
        <authorList>
            <person name="Whitman W."/>
        </authorList>
    </citation>
    <scope>NUCLEOTIDE SEQUENCE [LARGE SCALE GENOMIC DNA]</scope>
    <source>
        <strain evidence="8 9">CECT 7753</strain>
    </source>
</reference>
<feature type="transmembrane region" description="Helical" evidence="6">
    <location>
        <begin position="351"/>
        <end position="372"/>
    </location>
</feature>
<keyword evidence="4 6" id="KW-1133">Transmembrane helix</keyword>
<evidence type="ECO:0000313" key="9">
    <source>
        <dbReference type="Proteomes" id="UP000584325"/>
    </source>
</evidence>
<evidence type="ECO:0000256" key="4">
    <source>
        <dbReference type="ARBA" id="ARBA00022989"/>
    </source>
</evidence>
<evidence type="ECO:0000256" key="5">
    <source>
        <dbReference type="ARBA" id="ARBA00023136"/>
    </source>
</evidence>
<evidence type="ECO:0000259" key="7">
    <source>
        <dbReference type="PROSITE" id="PS50850"/>
    </source>
</evidence>
<dbReference type="Gene3D" id="1.20.1250.20">
    <property type="entry name" value="MFS general substrate transporter like domains"/>
    <property type="match status" value="1"/>
</dbReference>
<name>A0A7W5HFL5_9BURK</name>
<organism evidence="8 9">
    <name type="scientific">Pseudoduganella umbonata</name>
    <dbReference type="NCBI Taxonomy" id="864828"/>
    <lineage>
        <taxon>Bacteria</taxon>
        <taxon>Pseudomonadati</taxon>
        <taxon>Pseudomonadota</taxon>
        <taxon>Betaproteobacteria</taxon>
        <taxon>Burkholderiales</taxon>
        <taxon>Oxalobacteraceae</taxon>
        <taxon>Telluria group</taxon>
        <taxon>Pseudoduganella</taxon>
    </lineage>
</organism>
<feature type="transmembrane region" description="Helical" evidence="6">
    <location>
        <begin position="378"/>
        <end position="398"/>
    </location>
</feature>
<evidence type="ECO:0000313" key="8">
    <source>
        <dbReference type="EMBL" id="MBB3224743.1"/>
    </source>
</evidence>